<dbReference type="RefSeq" id="WP_377789123.1">
    <property type="nucleotide sequence ID" value="NZ_JBHLYQ010000050.1"/>
</dbReference>
<feature type="region of interest" description="Disordered" evidence="1">
    <location>
        <begin position="50"/>
        <end position="71"/>
    </location>
</feature>
<evidence type="ECO:0000259" key="2">
    <source>
        <dbReference type="Pfam" id="PF01464"/>
    </source>
</evidence>
<feature type="domain" description="Transglycosylase SLT" evidence="2">
    <location>
        <begin position="85"/>
        <end position="190"/>
    </location>
</feature>
<organism evidence="3 4">
    <name type="scientific">Aciditerrimonas ferrireducens</name>
    <dbReference type="NCBI Taxonomy" id="667306"/>
    <lineage>
        <taxon>Bacteria</taxon>
        <taxon>Bacillati</taxon>
        <taxon>Actinomycetota</taxon>
        <taxon>Acidimicrobiia</taxon>
        <taxon>Acidimicrobiales</taxon>
        <taxon>Acidimicrobiaceae</taxon>
        <taxon>Aciditerrimonas</taxon>
    </lineage>
</organism>
<proteinExistence type="predicted"/>
<dbReference type="SUPFAM" id="SSF53955">
    <property type="entry name" value="Lysozyme-like"/>
    <property type="match status" value="1"/>
</dbReference>
<sequence length="211" mass="21035">MARSRRPRLAAAGCAWAGGLGLAAVVLVALAALVALASLLGIGGPAEPGSALTGDPPDLVSGDRPAPGPPPALPSAMAALYRAAAGSCPGLPWQVLAAVGTVESDNGQSTLPGVHQGANPAGAEGPMQFEPATFAEYARPVPPGGVVPPSPYDPVDAVWAAARLLCANGARGGQDLPGALWAYNHATSYVVEVLEVASSLGWRPGPMQLRS</sequence>
<accession>A0ABV6C4C3</accession>
<dbReference type="Pfam" id="PF01464">
    <property type="entry name" value="SLT"/>
    <property type="match status" value="1"/>
</dbReference>
<dbReference type="InterPro" id="IPR008258">
    <property type="entry name" value="Transglycosylase_SLT_dom_1"/>
</dbReference>
<comment type="caution">
    <text evidence="3">The sequence shown here is derived from an EMBL/GenBank/DDBJ whole genome shotgun (WGS) entry which is preliminary data.</text>
</comment>
<dbReference type="EMBL" id="JBHLYQ010000050">
    <property type="protein sequence ID" value="MFC0081827.1"/>
    <property type="molecule type" value="Genomic_DNA"/>
</dbReference>
<evidence type="ECO:0000256" key="1">
    <source>
        <dbReference type="SAM" id="MobiDB-lite"/>
    </source>
</evidence>
<dbReference type="Gene3D" id="1.10.530.10">
    <property type="match status" value="1"/>
</dbReference>
<keyword evidence="4" id="KW-1185">Reference proteome</keyword>
<dbReference type="InterPro" id="IPR023346">
    <property type="entry name" value="Lysozyme-like_dom_sf"/>
</dbReference>
<evidence type="ECO:0000313" key="3">
    <source>
        <dbReference type="EMBL" id="MFC0081827.1"/>
    </source>
</evidence>
<gene>
    <name evidence="3" type="ORF">ACFFRE_06665</name>
</gene>
<name>A0ABV6C4C3_9ACTN</name>
<protein>
    <submittedName>
        <fullName evidence="3">Lytic transglycosylase domain-containing protein</fullName>
    </submittedName>
</protein>
<dbReference type="Proteomes" id="UP001589788">
    <property type="component" value="Unassembled WGS sequence"/>
</dbReference>
<dbReference type="CDD" id="cd13399">
    <property type="entry name" value="Slt35-like"/>
    <property type="match status" value="1"/>
</dbReference>
<evidence type="ECO:0000313" key="4">
    <source>
        <dbReference type="Proteomes" id="UP001589788"/>
    </source>
</evidence>
<reference evidence="3 4" key="1">
    <citation type="submission" date="2024-09" db="EMBL/GenBank/DDBJ databases">
        <authorList>
            <person name="Sun Q."/>
            <person name="Mori K."/>
        </authorList>
    </citation>
    <scope>NUCLEOTIDE SEQUENCE [LARGE SCALE GENOMIC DNA]</scope>
    <source>
        <strain evidence="3 4">JCM 15389</strain>
    </source>
</reference>